<evidence type="ECO:0000313" key="3">
    <source>
        <dbReference type="Proteomes" id="UP001525968"/>
    </source>
</evidence>
<reference evidence="2 3" key="1">
    <citation type="submission" date="2022-09" db="EMBL/GenBank/DDBJ databases">
        <title>Draft genome of isolate Be4.</title>
        <authorList>
            <person name="Sanchez-Castro I."/>
            <person name="Martinez-Rodriguez P."/>
            <person name="Descostes M."/>
            <person name="Merroun M."/>
        </authorList>
    </citation>
    <scope>NUCLEOTIDE SEQUENCE [LARGE SCALE GENOMIC DNA]</scope>
    <source>
        <strain evidence="2 3">Be4</strain>
    </source>
</reference>
<evidence type="ECO:0000256" key="1">
    <source>
        <dbReference type="SAM" id="MobiDB-lite"/>
    </source>
</evidence>
<protein>
    <submittedName>
        <fullName evidence="2">YadA-like family protein</fullName>
    </submittedName>
</protein>
<evidence type="ECO:0000313" key="2">
    <source>
        <dbReference type="EMBL" id="MCT9813530.1"/>
    </source>
</evidence>
<dbReference type="Proteomes" id="UP001525968">
    <property type="component" value="Unassembled WGS sequence"/>
</dbReference>
<dbReference type="PANTHER" id="PTHR24637">
    <property type="entry name" value="COLLAGEN"/>
    <property type="match status" value="1"/>
</dbReference>
<accession>A0ABT2PT76</accession>
<sequence length="296" mass="29417">GPQGLTGAQGQKGDQGLTGAQGPQGLTGAHGQKGDEGPRGLTGAQGPQGVAGNDGPQGPQGERGIVKLEAADGTTIAQSSTIAQDAVGEYVAMGAHHSLKMAMGVAPASQVSMTLTNRLGNTHGLLVESDRVVLSGGTHSTTLKLDDSGASFANVQTGGPVVVSGVAAGMAPTDAVNVAQMRGVVDAAVAPLDARLGNVQDSVQRLDQKIDAVEKKLSGGVAMALALSQPVSFAPQSRNAVTGGVATYNGQAALGFSFNRLLANTDTRRAVLSLGVATTTSGKPTASARAGASFSW</sequence>
<dbReference type="EMBL" id="JAODYH010000028">
    <property type="protein sequence ID" value="MCT9813530.1"/>
    <property type="molecule type" value="Genomic_DNA"/>
</dbReference>
<keyword evidence="3" id="KW-1185">Reference proteome</keyword>
<dbReference type="InterPro" id="IPR008160">
    <property type="entry name" value="Collagen"/>
</dbReference>
<feature type="region of interest" description="Disordered" evidence="1">
    <location>
        <begin position="1"/>
        <end position="62"/>
    </location>
</feature>
<dbReference type="Pfam" id="PF01391">
    <property type="entry name" value="Collagen"/>
    <property type="match status" value="1"/>
</dbReference>
<dbReference type="Gene3D" id="3.30.1300.30">
    <property type="entry name" value="GSPII I/J protein-like"/>
    <property type="match status" value="1"/>
</dbReference>
<comment type="caution">
    <text evidence="2">The sequence shown here is derived from an EMBL/GenBank/DDBJ whole genome shotgun (WGS) entry which is preliminary data.</text>
</comment>
<gene>
    <name evidence="2" type="ORF">N0K08_23145</name>
</gene>
<feature type="non-terminal residue" evidence="2">
    <location>
        <position position="1"/>
    </location>
</feature>
<dbReference type="Gene3D" id="1.20.5.2280">
    <property type="match status" value="1"/>
</dbReference>
<organism evidence="2 3">
    <name type="scientific">Acidovorax bellezanensis</name>
    <dbReference type="NCBI Taxonomy" id="2976702"/>
    <lineage>
        <taxon>Bacteria</taxon>
        <taxon>Pseudomonadati</taxon>
        <taxon>Pseudomonadota</taxon>
        <taxon>Betaproteobacteria</taxon>
        <taxon>Burkholderiales</taxon>
        <taxon>Comamonadaceae</taxon>
        <taxon>Acidovorax</taxon>
    </lineage>
</organism>
<dbReference type="SUPFAM" id="SSF54523">
    <property type="entry name" value="Pili subunits"/>
    <property type="match status" value="1"/>
</dbReference>
<name>A0ABT2PT76_9BURK</name>
<dbReference type="SUPFAM" id="SSF101967">
    <property type="entry name" value="Adhesin YadA, collagen-binding domain"/>
    <property type="match status" value="1"/>
</dbReference>
<dbReference type="InterPro" id="IPR045584">
    <property type="entry name" value="Pilin-like"/>
</dbReference>
<dbReference type="InterPro" id="IPR011049">
    <property type="entry name" value="Serralysin-like_metalloprot_C"/>
</dbReference>
<proteinExistence type="predicted"/>